<dbReference type="OrthoDB" id="8478373at2"/>
<evidence type="ECO:0000313" key="8">
    <source>
        <dbReference type="EMBL" id="MWC43104.1"/>
    </source>
</evidence>
<dbReference type="GO" id="GO:0005886">
    <property type="term" value="C:plasma membrane"/>
    <property type="evidence" value="ECO:0007669"/>
    <property type="project" value="UniProtKB-SubCell"/>
</dbReference>
<dbReference type="RefSeq" id="WP_149682669.1">
    <property type="nucleotide sequence ID" value="NZ_FNBI01000005.1"/>
</dbReference>
<evidence type="ECO:0000313" key="9">
    <source>
        <dbReference type="EMBL" id="SDF68652.1"/>
    </source>
</evidence>
<dbReference type="InterPro" id="IPR003838">
    <property type="entry name" value="ABC3_permease_C"/>
</dbReference>
<reference evidence="8 11" key="2">
    <citation type="submission" date="2019-12" db="EMBL/GenBank/DDBJ databases">
        <authorList>
            <person name="Zheng J."/>
        </authorList>
    </citation>
    <scope>NUCLEOTIDE SEQUENCE [LARGE SCALE GENOMIC DNA]</scope>
    <source>
        <strain evidence="8 11">DSM 27347</strain>
    </source>
</reference>
<keyword evidence="10" id="KW-1185">Reference proteome</keyword>
<reference evidence="9 10" key="1">
    <citation type="submission" date="2016-10" db="EMBL/GenBank/DDBJ databases">
        <authorList>
            <person name="Varghese N."/>
            <person name="Submissions S."/>
        </authorList>
    </citation>
    <scope>NUCLEOTIDE SEQUENCE [LARGE SCALE GENOMIC DNA]</scope>
    <source>
        <strain evidence="9 10">S7-754</strain>
    </source>
</reference>
<dbReference type="GO" id="GO:0032153">
    <property type="term" value="C:cell division site"/>
    <property type="evidence" value="ECO:0007669"/>
    <property type="project" value="TreeGrafter"/>
</dbReference>
<sequence>MSGAGTERRVLDEAPGIRAMTWVMAIMLFLTLLAAAGGLGTARAARALDRQLAGRLTVQVVEGEPTRREATTRRVLAALGDREEVVRTVRVPQAELAAMLKPWLGADAADAGLPVPALIDVDLVDTDPATVARVATVVRAVSPATVQVEEHATWMTPVSGFLSSMTWLAGLVVLLMMAATGAVVMLAARAGLEAHRTTIGVMHILGSTDVQIARLFQRRIAIDAGIGSAAGGLGALAVILLIGGQMAALGSELLGSVTLGPTQWLVLALLPFGFVALATFAARVAVLAQLRRTL</sequence>
<comment type="subcellular location">
    <subcellularLocation>
        <location evidence="1">Cell membrane</location>
        <topology evidence="1">Multi-pass membrane protein</topology>
    </subcellularLocation>
</comment>
<evidence type="ECO:0000256" key="4">
    <source>
        <dbReference type="ARBA" id="ARBA00022989"/>
    </source>
</evidence>
<evidence type="ECO:0000256" key="2">
    <source>
        <dbReference type="ARBA" id="ARBA00022475"/>
    </source>
</evidence>
<protein>
    <submittedName>
        <fullName evidence="8 9">Permease</fullName>
    </submittedName>
</protein>
<dbReference type="PANTHER" id="PTHR47755">
    <property type="entry name" value="CELL DIVISION PROTEIN FTSX"/>
    <property type="match status" value="1"/>
</dbReference>
<evidence type="ECO:0000313" key="11">
    <source>
        <dbReference type="Proteomes" id="UP000436801"/>
    </source>
</evidence>
<keyword evidence="9" id="KW-0131">Cell cycle</keyword>
<dbReference type="AlphaFoldDB" id="A0A1G7N3W9"/>
<keyword evidence="2" id="KW-1003">Cell membrane</keyword>
<dbReference type="Pfam" id="PF02687">
    <property type="entry name" value="FtsX"/>
    <property type="match status" value="1"/>
</dbReference>
<dbReference type="Proteomes" id="UP000436801">
    <property type="component" value="Unassembled WGS sequence"/>
</dbReference>
<keyword evidence="3 6" id="KW-0812">Transmembrane</keyword>
<dbReference type="GO" id="GO:0051301">
    <property type="term" value="P:cell division"/>
    <property type="evidence" value="ECO:0007669"/>
    <property type="project" value="UniProtKB-KW"/>
</dbReference>
<organism evidence="9 10">
    <name type="scientific">Sphingomonas carotinifaciens</name>
    <dbReference type="NCBI Taxonomy" id="1166323"/>
    <lineage>
        <taxon>Bacteria</taxon>
        <taxon>Pseudomonadati</taxon>
        <taxon>Pseudomonadota</taxon>
        <taxon>Alphaproteobacteria</taxon>
        <taxon>Sphingomonadales</taxon>
        <taxon>Sphingomonadaceae</taxon>
        <taxon>Sphingomonas</taxon>
    </lineage>
</organism>
<evidence type="ECO:0000256" key="1">
    <source>
        <dbReference type="ARBA" id="ARBA00004651"/>
    </source>
</evidence>
<feature type="domain" description="ABC3 transporter permease C-terminal" evidence="7">
    <location>
        <begin position="171"/>
        <end position="287"/>
    </location>
</feature>
<keyword evidence="4 6" id="KW-1133">Transmembrane helix</keyword>
<dbReference type="EMBL" id="FNBI01000005">
    <property type="protein sequence ID" value="SDF68652.1"/>
    <property type="molecule type" value="Genomic_DNA"/>
</dbReference>
<keyword evidence="5 6" id="KW-0472">Membrane</keyword>
<evidence type="ECO:0000313" key="10">
    <source>
        <dbReference type="Proteomes" id="UP000323502"/>
    </source>
</evidence>
<keyword evidence="9" id="KW-0132">Cell division</keyword>
<dbReference type="EMBL" id="WSUT01000005">
    <property type="protein sequence ID" value="MWC43104.1"/>
    <property type="molecule type" value="Genomic_DNA"/>
</dbReference>
<gene>
    <name evidence="8" type="ORF">GQR91_05430</name>
    <name evidence="9" type="ORF">SAMN05216557_10531</name>
</gene>
<evidence type="ECO:0000259" key="7">
    <source>
        <dbReference type="Pfam" id="PF02687"/>
    </source>
</evidence>
<feature type="transmembrane region" description="Helical" evidence="6">
    <location>
        <begin position="264"/>
        <end position="286"/>
    </location>
</feature>
<dbReference type="PANTHER" id="PTHR47755:SF1">
    <property type="entry name" value="CELL DIVISION PROTEIN FTSX"/>
    <property type="match status" value="1"/>
</dbReference>
<accession>A0A1G7N3W9</accession>
<proteinExistence type="predicted"/>
<feature type="transmembrane region" description="Helical" evidence="6">
    <location>
        <begin position="165"/>
        <end position="188"/>
    </location>
</feature>
<dbReference type="Proteomes" id="UP000323502">
    <property type="component" value="Unassembled WGS sequence"/>
</dbReference>
<feature type="transmembrane region" description="Helical" evidence="6">
    <location>
        <begin position="220"/>
        <end position="244"/>
    </location>
</feature>
<evidence type="ECO:0000256" key="5">
    <source>
        <dbReference type="ARBA" id="ARBA00023136"/>
    </source>
</evidence>
<evidence type="ECO:0000256" key="6">
    <source>
        <dbReference type="SAM" id="Phobius"/>
    </source>
</evidence>
<name>A0A1G7N3W9_9SPHN</name>
<dbReference type="InterPro" id="IPR004513">
    <property type="entry name" value="FtsX"/>
</dbReference>
<evidence type="ECO:0000256" key="3">
    <source>
        <dbReference type="ARBA" id="ARBA00022692"/>
    </source>
</evidence>